<dbReference type="RefSeq" id="WP_053481598.1">
    <property type="nucleotide sequence ID" value="NZ_JTHM01000151.1"/>
</dbReference>
<reference evidence="2 3" key="1">
    <citation type="submission" date="2014-12" db="EMBL/GenBank/DDBJ databases">
        <authorList>
            <person name="Baeyen S."/>
        </authorList>
    </citation>
    <scope>NUCLEOTIDE SEQUENCE [LARGE SCALE GENOMIC DNA]</scope>
    <source>
        <strain evidence="2 3">LMG 28496</strain>
    </source>
</reference>
<dbReference type="InterPro" id="IPR000415">
    <property type="entry name" value="Nitroreductase-like"/>
</dbReference>
<sequence>MTWIDLGSPHPKTLIEPYSLFRWPTGDLQRLSAGTARTDYSLDAVLTSRRTQRQFGPLSDDQLGNVLWRSCGSSQSWPSPYGFDLEQRAAPSAGAIHPIHVLICRPNDPRWWLYQPQGHYLVEIQGAAARLEGLVQQTSEVLDSDHAVHMLFVAEPGKTLTKYKDGCSLIWRDAGALLAVVALTAQAHGLHFCPLGLTGEPWAGALSDQGQLVGVGLALIGSPP</sequence>
<gene>
    <name evidence="2" type="ORF">OX90_06100</name>
</gene>
<proteinExistence type="predicted"/>
<reference evidence="2 3" key="2">
    <citation type="submission" date="2015-09" db="EMBL/GenBank/DDBJ databases">
        <title>Genome analysis of Pseudomonas syringae pv. porri LMG.</title>
        <authorList>
            <person name="Rombouts S."/>
        </authorList>
    </citation>
    <scope>NUCLEOTIDE SEQUENCE [LARGE SCALE GENOMIC DNA]</scope>
    <source>
        <strain evidence="2 3">LMG 28496</strain>
    </source>
</reference>
<dbReference type="InterPro" id="IPR029479">
    <property type="entry name" value="Nitroreductase"/>
</dbReference>
<dbReference type="PANTHER" id="PTHR43745:SF2">
    <property type="entry name" value="NITROREDUCTASE MJ1384-RELATED"/>
    <property type="match status" value="1"/>
</dbReference>
<evidence type="ECO:0000313" key="3">
    <source>
        <dbReference type="Proteomes" id="UP000037201"/>
    </source>
</evidence>
<dbReference type="EMBL" id="JUEU01000058">
    <property type="protein sequence ID" value="KOP60427.1"/>
    <property type="molecule type" value="Genomic_DNA"/>
</dbReference>
<name>A0ABR5JSC1_9PSED</name>
<evidence type="ECO:0000313" key="2">
    <source>
        <dbReference type="EMBL" id="KOP60427.1"/>
    </source>
</evidence>
<dbReference type="Gene3D" id="3.40.109.10">
    <property type="entry name" value="NADH Oxidase"/>
    <property type="match status" value="1"/>
</dbReference>
<dbReference type="PANTHER" id="PTHR43745">
    <property type="entry name" value="NITROREDUCTASE MJ1384-RELATED"/>
    <property type="match status" value="1"/>
</dbReference>
<dbReference type="Proteomes" id="UP000037201">
    <property type="component" value="Unassembled WGS sequence"/>
</dbReference>
<keyword evidence="3" id="KW-1185">Reference proteome</keyword>
<dbReference type="Pfam" id="PF00881">
    <property type="entry name" value="Nitroreductase"/>
    <property type="match status" value="1"/>
</dbReference>
<accession>A0ABR5JSC1</accession>
<protein>
    <recommendedName>
        <fullName evidence="1">Nitroreductase domain-containing protein</fullName>
    </recommendedName>
</protein>
<dbReference type="SUPFAM" id="SSF55469">
    <property type="entry name" value="FMN-dependent nitroreductase-like"/>
    <property type="match status" value="1"/>
</dbReference>
<evidence type="ECO:0000259" key="1">
    <source>
        <dbReference type="Pfam" id="PF00881"/>
    </source>
</evidence>
<feature type="domain" description="Nitroreductase" evidence="1">
    <location>
        <begin position="47"/>
        <end position="197"/>
    </location>
</feature>
<comment type="caution">
    <text evidence="2">The sequence shown here is derived from an EMBL/GenBank/DDBJ whole genome shotgun (WGS) entry which is preliminary data.</text>
</comment>
<dbReference type="InterPro" id="IPR052544">
    <property type="entry name" value="Bacteriocin_Proc_Enz"/>
</dbReference>
<organism evidence="2 3">
    <name type="scientific">Pseudomonas coronafaciens pv. porri</name>
    <dbReference type="NCBI Taxonomy" id="83964"/>
    <lineage>
        <taxon>Bacteria</taxon>
        <taxon>Pseudomonadati</taxon>
        <taxon>Pseudomonadota</taxon>
        <taxon>Gammaproteobacteria</taxon>
        <taxon>Pseudomonadales</taxon>
        <taxon>Pseudomonadaceae</taxon>
        <taxon>Pseudomonas</taxon>
        <taxon>Pseudomonas coronafaciens</taxon>
    </lineage>
</organism>